<dbReference type="HOGENOM" id="CLU_1142589_0_0_1"/>
<dbReference type="GeneID" id="26262261"/>
<dbReference type="Proteomes" id="UP000031056">
    <property type="component" value="Unassembled WGS sequence"/>
</dbReference>
<gene>
    <name evidence="2" type="ORF">M896_090470</name>
</gene>
<proteinExistence type="predicted"/>
<evidence type="ECO:0000256" key="1">
    <source>
        <dbReference type="SAM" id="MobiDB-lite"/>
    </source>
</evidence>
<accession>A0A0B2UID6</accession>
<dbReference type="AlphaFoldDB" id="A0A0B2UID6"/>
<evidence type="ECO:0000313" key="2">
    <source>
        <dbReference type="EMBL" id="KHN69123.1"/>
    </source>
</evidence>
<feature type="compositionally biased region" description="Basic residues" evidence="1">
    <location>
        <begin position="60"/>
        <end position="69"/>
    </location>
</feature>
<organism evidence="2 3">
    <name type="scientific">Ordospora colligata OC4</name>
    <dbReference type="NCBI Taxonomy" id="1354746"/>
    <lineage>
        <taxon>Eukaryota</taxon>
        <taxon>Fungi</taxon>
        <taxon>Fungi incertae sedis</taxon>
        <taxon>Microsporidia</taxon>
        <taxon>Ordosporidae</taxon>
        <taxon>Ordospora</taxon>
    </lineage>
</organism>
<dbReference type="InParanoid" id="A0A0B2UID6"/>
<reference evidence="2 3" key="1">
    <citation type="journal article" date="2014" name="MBio">
        <title>The Ordospora colligata genome; evolution of extreme reduction in microsporidia and host-to-parasite horizontal gene transfer.</title>
        <authorList>
            <person name="Pombert J.-F."/>
            <person name="Haag K.L."/>
            <person name="Beidas S."/>
            <person name="Ebert D."/>
            <person name="Keeling P.J."/>
        </authorList>
    </citation>
    <scope>NUCLEOTIDE SEQUENCE [LARGE SCALE GENOMIC DNA]</scope>
    <source>
        <strain evidence="2 3">OC4</strain>
    </source>
</reference>
<feature type="compositionally biased region" description="Polar residues" evidence="1">
    <location>
        <begin position="47"/>
        <end position="59"/>
    </location>
</feature>
<name>A0A0B2UID6_9MICR</name>
<dbReference type="VEuPathDB" id="MicrosporidiaDB:M896_090470"/>
<keyword evidence="3" id="KW-1185">Reference proteome</keyword>
<protein>
    <submittedName>
        <fullName evidence="2">Uncharacterized protein</fullName>
    </submittedName>
</protein>
<dbReference type="SUPFAM" id="SSF54236">
    <property type="entry name" value="Ubiquitin-like"/>
    <property type="match status" value="1"/>
</dbReference>
<feature type="region of interest" description="Disordered" evidence="1">
    <location>
        <begin position="28"/>
        <end position="103"/>
    </location>
</feature>
<sequence length="263" mass="29416">MDDAESSDIVLDHSIDECSSEVALMDTTTYSLRRRSPRRTSVALEKSAQNGYDSESSTPRPKHKQRKQRVQKEKYGESNKQLQTTKKSKISKISEASNNSMPSDYALETEGQVKVKVVDLNGERVVYMGRTDTLDKIYQMYCKEDPNVKMKHKSIPVSRHLTLDEINFDENHCISIHGLSGIGKESDEIHIRANLSTDNTIEIDVGRGMRVDEVLAIAVKDGSTGNILVRNGEVLQMEALIGSMVNPGDVLDIVNISDLEYLI</sequence>
<comment type="caution">
    <text evidence="2">The sequence shown here is derived from an EMBL/GenBank/DDBJ whole genome shotgun (WGS) entry which is preliminary data.</text>
</comment>
<dbReference type="RefSeq" id="XP_014563165.1">
    <property type="nucleotide sequence ID" value="XM_014707679.1"/>
</dbReference>
<evidence type="ECO:0000313" key="3">
    <source>
        <dbReference type="Proteomes" id="UP000031056"/>
    </source>
</evidence>
<dbReference type="InterPro" id="IPR029071">
    <property type="entry name" value="Ubiquitin-like_domsf"/>
</dbReference>
<dbReference type="OrthoDB" id="2192781at2759"/>
<dbReference type="EMBL" id="JOKQ01000009">
    <property type="protein sequence ID" value="KHN69123.1"/>
    <property type="molecule type" value="Genomic_DNA"/>
</dbReference>